<evidence type="ECO:0000313" key="2">
    <source>
        <dbReference type="EMBL" id="AOR80459.1"/>
    </source>
</evidence>
<keyword evidence="3" id="KW-1185">Reference proteome</keyword>
<dbReference type="InterPro" id="IPR037401">
    <property type="entry name" value="SnoaL-like"/>
</dbReference>
<gene>
    <name evidence="2" type="ORF">BES08_26730</name>
</gene>
<dbReference type="OrthoDB" id="7585039at2"/>
<name>A0A1D8AEB9_9SPHN</name>
<reference evidence="3" key="1">
    <citation type="journal article" date="2017" name="J. Biotechnol.">
        <title>Complete genome sequence of Novosphingobium resinovorum SA1, a versatile xenobiotic-degrading bacterium capable of utilizing sulfanilic acid.</title>
        <authorList>
            <person name="Hegedus B."/>
            <person name="Kos P.B."/>
            <person name="Balint B."/>
            <person name="Maroti G."/>
            <person name="Gan H.M."/>
            <person name="Perei K."/>
            <person name="Rakhely G."/>
        </authorList>
    </citation>
    <scope>NUCLEOTIDE SEQUENCE [LARGE SCALE GENOMIC DNA]</scope>
    <source>
        <strain evidence="3">SA1</strain>
    </source>
</reference>
<evidence type="ECO:0000313" key="3">
    <source>
        <dbReference type="Proteomes" id="UP000094626"/>
    </source>
</evidence>
<sequence length="167" mass="18804">MTRTQDPIPARQAIADQLSNYARAVDRIDPELGYRVWHEDGTADYGTMFRGRGRGFVDWVCATHAQMTAHAHHITNVLIDVRGDRASSEAYVHATLRFSREGRNMVGSVFGRYLDRWSLRDGHWAIDHRIYVQDMDELRDAGAPLVGAFGGTRDRSDPSYAVLSGEP</sequence>
<dbReference type="SUPFAM" id="SSF54427">
    <property type="entry name" value="NTF2-like"/>
    <property type="match status" value="1"/>
</dbReference>
<keyword evidence="2" id="KW-0614">Plasmid</keyword>
<organism evidence="2 3">
    <name type="scientific">Novosphingobium resinovorum</name>
    <dbReference type="NCBI Taxonomy" id="158500"/>
    <lineage>
        <taxon>Bacteria</taxon>
        <taxon>Pseudomonadati</taxon>
        <taxon>Pseudomonadota</taxon>
        <taxon>Alphaproteobacteria</taxon>
        <taxon>Sphingomonadales</taxon>
        <taxon>Sphingomonadaceae</taxon>
        <taxon>Novosphingobium</taxon>
    </lineage>
</organism>
<evidence type="ECO:0000259" key="1">
    <source>
        <dbReference type="Pfam" id="PF13577"/>
    </source>
</evidence>
<feature type="domain" description="SnoaL-like" evidence="1">
    <location>
        <begin position="9"/>
        <end position="129"/>
    </location>
</feature>
<accession>A0A1D8AEB9</accession>
<dbReference type="Proteomes" id="UP000094626">
    <property type="component" value="Plasmid pSA2"/>
</dbReference>
<dbReference type="EMBL" id="CP017077">
    <property type="protein sequence ID" value="AOR80459.1"/>
    <property type="molecule type" value="Genomic_DNA"/>
</dbReference>
<proteinExistence type="predicted"/>
<dbReference type="RefSeq" id="WP_069709846.1">
    <property type="nucleotide sequence ID" value="NZ_BSFC01000025.1"/>
</dbReference>
<dbReference type="InterPro" id="IPR032710">
    <property type="entry name" value="NTF2-like_dom_sf"/>
</dbReference>
<dbReference type="AlphaFoldDB" id="A0A1D8AEB9"/>
<dbReference type="KEGG" id="nre:BES08_26730"/>
<protein>
    <recommendedName>
        <fullName evidence="1">SnoaL-like domain-containing protein</fullName>
    </recommendedName>
</protein>
<dbReference type="Gene3D" id="3.10.450.50">
    <property type="match status" value="1"/>
</dbReference>
<geneLocation type="plasmid" evidence="2 3">
    <name>pSA2</name>
</geneLocation>
<dbReference type="Pfam" id="PF13577">
    <property type="entry name" value="SnoaL_4"/>
    <property type="match status" value="1"/>
</dbReference>